<proteinExistence type="predicted"/>
<sequence length="45" mass="5094">MTFPQILGHKSGACKYGIKGYAEKDISPGKYFYVEIEDFLEGFSK</sequence>
<gene>
    <name evidence="1" type="ORF">J21TS3_49420</name>
</gene>
<protein>
    <submittedName>
        <fullName evidence="1">Uncharacterized protein</fullName>
    </submittedName>
</protein>
<dbReference type="Proteomes" id="UP000680638">
    <property type="component" value="Unassembled WGS sequence"/>
</dbReference>
<dbReference type="EMBL" id="BORW01000047">
    <property type="protein sequence ID" value="GIO70121.1"/>
    <property type="molecule type" value="Genomic_DNA"/>
</dbReference>
<keyword evidence="2" id="KW-1185">Reference proteome</keyword>
<evidence type="ECO:0000313" key="2">
    <source>
        <dbReference type="Proteomes" id="UP000680638"/>
    </source>
</evidence>
<comment type="caution">
    <text evidence="1">The sequence shown here is derived from an EMBL/GenBank/DDBJ whole genome shotgun (WGS) entry which is preliminary data.</text>
</comment>
<reference evidence="1 2" key="1">
    <citation type="submission" date="2021-03" db="EMBL/GenBank/DDBJ databases">
        <title>Antimicrobial resistance genes in bacteria isolated from Japanese honey, and their potential for conferring macrolide and lincosamide resistance in the American foulbrood pathogen Paenibacillus larvae.</title>
        <authorList>
            <person name="Okamoto M."/>
            <person name="Kumagai M."/>
            <person name="Kanamori H."/>
            <person name="Takamatsu D."/>
        </authorList>
    </citation>
    <scope>NUCLEOTIDE SEQUENCE [LARGE SCALE GENOMIC DNA]</scope>
    <source>
        <strain evidence="1 2">J21TS3</strain>
    </source>
</reference>
<accession>A0ABQ4M3P8</accession>
<evidence type="ECO:0000313" key="1">
    <source>
        <dbReference type="EMBL" id="GIO70121.1"/>
    </source>
</evidence>
<organism evidence="1 2">
    <name type="scientific">Paenibacillus cookii</name>
    <dbReference type="NCBI Taxonomy" id="157839"/>
    <lineage>
        <taxon>Bacteria</taxon>
        <taxon>Bacillati</taxon>
        <taxon>Bacillota</taxon>
        <taxon>Bacilli</taxon>
        <taxon>Bacillales</taxon>
        <taxon>Paenibacillaceae</taxon>
        <taxon>Paenibacillus</taxon>
    </lineage>
</organism>
<name>A0ABQ4M3P8_9BACL</name>